<reference evidence="1" key="1">
    <citation type="submission" date="2010-04" db="EMBL/GenBank/DDBJ databases">
        <authorList>
            <person name="Reid K.E."/>
            <person name="Liao N."/>
            <person name="Chan S."/>
            <person name="Docking R."/>
            <person name="Taylor G."/>
            <person name="Moore R."/>
            <person name="Mayo M."/>
            <person name="Munro S."/>
            <person name="King J."/>
            <person name="Yanchuk A."/>
            <person name="Holt R."/>
            <person name="Jones S."/>
            <person name="Marra M."/>
            <person name="Ritland C.E."/>
            <person name="Ritland K."/>
            <person name="Bohlmann J."/>
        </authorList>
    </citation>
    <scope>NUCLEOTIDE SEQUENCE</scope>
    <source>
        <tissue evidence="1">Buds collected with no treatment. Collection October 2007</tissue>
    </source>
</reference>
<dbReference type="EMBL" id="BT122547">
    <property type="protein sequence ID" value="ADE75919.1"/>
    <property type="molecule type" value="mRNA"/>
</dbReference>
<dbReference type="AlphaFoldDB" id="D5A8Q0"/>
<sequence>MVILELTAESLKWPFRHLEKYMGCNFYQGALKMSIQHFRGVMHFT</sequence>
<organism evidence="1">
    <name type="scientific">Picea sitchensis</name>
    <name type="common">Sitka spruce</name>
    <name type="synonym">Pinus sitchensis</name>
    <dbReference type="NCBI Taxonomy" id="3332"/>
    <lineage>
        <taxon>Eukaryota</taxon>
        <taxon>Viridiplantae</taxon>
        <taxon>Streptophyta</taxon>
        <taxon>Embryophyta</taxon>
        <taxon>Tracheophyta</taxon>
        <taxon>Spermatophyta</taxon>
        <taxon>Pinopsida</taxon>
        <taxon>Pinidae</taxon>
        <taxon>Conifers I</taxon>
        <taxon>Pinales</taxon>
        <taxon>Pinaceae</taxon>
        <taxon>Picea</taxon>
    </lineage>
</organism>
<evidence type="ECO:0000313" key="1">
    <source>
        <dbReference type="EMBL" id="ADE75919.1"/>
    </source>
</evidence>
<protein>
    <submittedName>
        <fullName evidence="1">Uncharacterized protein</fullName>
    </submittedName>
</protein>
<accession>D5A8Q0</accession>
<name>D5A8Q0_PICSI</name>
<proteinExistence type="evidence at transcript level"/>